<dbReference type="SUPFAM" id="SSF53474">
    <property type="entry name" value="alpha/beta-Hydrolases"/>
    <property type="match status" value="1"/>
</dbReference>
<dbReference type="InterPro" id="IPR050261">
    <property type="entry name" value="FrsA_esterase"/>
</dbReference>
<dbReference type="PANTHER" id="PTHR22946">
    <property type="entry name" value="DIENELACTONE HYDROLASE DOMAIN-CONTAINING PROTEIN-RELATED"/>
    <property type="match status" value="1"/>
</dbReference>
<name>A0A382KP20_9ZZZZ</name>
<protein>
    <recommendedName>
        <fullName evidence="3">Dienelactone hydrolase domain-containing protein</fullName>
    </recommendedName>
</protein>
<dbReference type="InterPro" id="IPR002925">
    <property type="entry name" value="Dienelactn_hydro"/>
</dbReference>
<evidence type="ECO:0000313" key="4">
    <source>
        <dbReference type="EMBL" id="SVC26016.1"/>
    </source>
</evidence>
<dbReference type="EMBL" id="UINC01081811">
    <property type="protein sequence ID" value="SVC26016.1"/>
    <property type="molecule type" value="Genomic_DNA"/>
</dbReference>
<sequence>MEEQPRFRDRALTLAGVVGENVEITSANPLNYHQAITDPARCEPVVVDGKLFLPGSEEPLPLVLVVPGSLGVADSHVGHAETLVAAGYGAFVLDPFGARAVESTVADQTQYSLAASAFDVLATLRTLSQHPAVDPKRISGQGHSRGGTAVLAASMRRFADPIVGEGLSLAGTYSVYPWCGHQFASPDVGQTRIRAILGDQDDWISVQQVQAQIQAIRLVGGDASIRMVAGAAHSFDRHEPVHEIPEASVAPGAPTVYLDDDGAMVDPTTGVADPALG</sequence>
<evidence type="ECO:0000256" key="2">
    <source>
        <dbReference type="SAM" id="MobiDB-lite"/>
    </source>
</evidence>
<dbReference type="Gene3D" id="3.40.50.1820">
    <property type="entry name" value="alpha/beta hydrolase"/>
    <property type="match status" value="1"/>
</dbReference>
<gene>
    <name evidence="4" type="ORF">METZ01_LOCUS278870</name>
</gene>
<evidence type="ECO:0000256" key="1">
    <source>
        <dbReference type="ARBA" id="ARBA00022801"/>
    </source>
</evidence>
<dbReference type="Pfam" id="PF01738">
    <property type="entry name" value="DLH"/>
    <property type="match status" value="1"/>
</dbReference>
<feature type="domain" description="Dienelactone hydrolase" evidence="3">
    <location>
        <begin position="48"/>
        <end position="241"/>
    </location>
</feature>
<feature type="non-terminal residue" evidence="4">
    <location>
        <position position="277"/>
    </location>
</feature>
<dbReference type="AlphaFoldDB" id="A0A382KP20"/>
<dbReference type="PANTHER" id="PTHR22946:SF9">
    <property type="entry name" value="POLYKETIDE TRANSFERASE AF380"/>
    <property type="match status" value="1"/>
</dbReference>
<dbReference type="GO" id="GO:0016788">
    <property type="term" value="F:hydrolase activity, acting on ester bonds"/>
    <property type="evidence" value="ECO:0007669"/>
    <property type="project" value="UniProtKB-ARBA"/>
</dbReference>
<accession>A0A382KP20</accession>
<dbReference type="InterPro" id="IPR029058">
    <property type="entry name" value="AB_hydrolase_fold"/>
</dbReference>
<organism evidence="4">
    <name type="scientific">marine metagenome</name>
    <dbReference type="NCBI Taxonomy" id="408172"/>
    <lineage>
        <taxon>unclassified sequences</taxon>
        <taxon>metagenomes</taxon>
        <taxon>ecological metagenomes</taxon>
    </lineage>
</organism>
<proteinExistence type="predicted"/>
<feature type="region of interest" description="Disordered" evidence="2">
    <location>
        <begin position="258"/>
        <end position="277"/>
    </location>
</feature>
<evidence type="ECO:0000259" key="3">
    <source>
        <dbReference type="Pfam" id="PF01738"/>
    </source>
</evidence>
<keyword evidence="1" id="KW-0378">Hydrolase</keyword>
<reference evidence="4" key="1">
    <citation type="submission" date="2018-05" db="EMBL/GenBank/DDBJ databases">
        <authorList>
            <person name="Lanie J.A."/>
            <person name="Ng W.-L."/>
            <person name="Kazmierczak K.M."/>
            <person name="Andrzejewski T.M."/>
            <person name="Davidsen T.M."/>
            <person name="Wayne K.J."/>
            <person name="Tettelin H."/>
            <person name="Glass J.I."/>
            <person name="Rusch D."/>
            <person name="Podicherti R."/>
            <person name="Tsui H.-C.T."/>
            <person name="Winkler M.E."/>
        </authorList>
    </citation>
    <scope>NUCLEOTIDE SEQUENCE</scope>
</reference>